<gene>
    <name evidence="2" type="ORF">QTG54_000686</name>
</gene>
<feature type="compositionally biased region" description="Pro residues" evidence="1">
    <location>
        <begin position="179"/>
        <end position="190"/>
    </location>
</feature>
<name>A0AAD8YP18_9STRA</name>
<dbReference type="PANTHER" id="PTHR33683">
    <property type="entry name" value="1, PUTATIVE-RELATED"/>
    <property type="match status" value="1"/>
</dbReference>
<evidence type="ECO:0000313" key="2">
    <source>
        <dbReference type="EMBL" id="KAK1748747.1"/>
    </source>
</evidence>
<comment type="caution">
    <text evidence="2">The sequence shown here is derived from an EMBL/GenBank/DDBJ whole genome shotgun (WGS) entry which is preliminary data.</text>
</comment>
<accession>A0AAD8YP18</accession>
<protein>
    <submittedName>
        <fullName evidence="2">Uncharacterized protein</fullName>
    </submittedName>
</protein>
<feature type="region of interest" description="Disordered" evidence="1">
    <location>
        <begin position="165"/>
        <end position="211"/>
    </location>
</feature>
<dbReference type="AlphaFoldDB" id="A0AAD8YP18"/>
<keyword evidence="3" id="KW-1185">Reference proteome</keyword>
<dbReference type="EMBL" id="JATAAI010000001">
    <property type="protein sequence ID" value="KAK1748747.1"/>
    <property type="molecule type" value="Genomic_DNA"/>
</dbReference>
<proteinExistence type="predicted"/>
<reference evidence="2" key="1">
    <citation type="submission" date="2023-06" db="EMBL/GenBank/DDBJ databases">
        <title>Survivors Of The Sea: Transcriptome response of Skeletonema marinoi to long-term dormancy.</title>
        <authorList>
            <person name="Pinder M.I.M."/>
            <person name="Kourtchenko O."/>
            <person name="Robertson E.K."/>
            <person name="Larsson T."/>
            <person name="Maumus F."/>
            <person name="Osuna-Cruz C.M."/>
            <person name="Vancaester E."/>
            <person name="Stenow R."/>
            <person name="Vandepoele K."/>
            <person name="Ploug H."/>
            <person name="Bruchert V."/>
            <person name="Godhe A."/>
            <person name="Topel M."/>
        </authorList>
    </citation>
    <scope>NUCLEOTIDE SEQUENCE</scope>
    <source>
        <strain evidence="2">R05AC</strain>
    </source>
</reference>
<dbReference type="PANTHER" id="PTHR33683:SF46">
    <property type="entry name" value="SUSHI DOMAIN-CONTAINING PROTEIN"/>
    <property type="match status" value="1"/>
</dbReference>
<feature type="compositionally biased region" description="Low complexity" evidence="1">
    <location>
        <begin position="191"/>
        <end position="211"/>
    </location>
</feature>
<dbReference type="Proteomes" id="UP001224775">
    <property type="component" value="Unassembled WGS sequence"/>
</dbReference>
<evidence type="ECO:0000256" key="1">
    <source>
        <dbReference type="SAM" id="MobiDB-lite"/>
    </source>
</evidence>
<organism evidence="2 3">
    <name type="scientific">Skeletonema marinoi</name>
    <dbReference type="NCBI Taxonomy" id="267567"/>
    <lineage>
        <taxon>Eukaryota</taxon>
        <taxon>Sar</taxon>
        <taxon>Stramenopiles</taxon>
        <taxon>Ochrophyta</taxon>
        <taxon>Bacillariophyta</taxon>
        <taxon>Coscinodiscophyceae</taxon>
        <taxon>Thalassiosirophycidae</taxon>
        <taxon>Thalassiosirales</taxon>
        <taxon>Skeletonemataceae</taxon>
        <taxon>Skeletonema</taxon>
        <taxon>Skeletonema marinoi-dohrnii complex</taxon>
    </lineage>
</organism>
<sequence length="433" mass="47591">MLCCHELRPAAGAVGFTNDDDINWPGWQMTDEDSTIYEGTIFDYIETVAADLGIGLGDVATTGQSNVGRRELEYRYSSRELKGWHRSIVINNITQRMLPSGSSALDVSLVVTGDYRPPPFLDLDVIAEDSINRQGAKVVSTLRERGERAGREFFSRVEGIEAVAATDLTARPTRSPTGKPTPAPTGPPTAIPSSEPSSAPSSEPSSEPSRSLDQYIMTGSQQDLQLGGKTTSSYGFVFNIRTKPDAGVVLMTGFDFYTETTDDVTFELWTRTGSYVNHKGTFEGWDLIGSGTIKGRGIGRYTAIPPEMFTQVSIPGGGGDKGTRAFYLTLTTINLVYKLGTGGFAPDTKYHHDSPDIEIWEGEGVLFYPFPDPAEAYFYRSPRQYLGAVYYDILPCKPFSTYGPVMELPCPNVPTGSQLCRYRPSHLKRNDRR</sequence>
<evidence type="ECO:0000313" key="3">
    <source>
        <dbReference type="Proteomes" id="UP001224775"/>
    </source>
</evidence>